<name>A0ABX5KUH1_9BURK</name>
<dbReference type="RefSeq" id="WP_133254400.1">
    <property type="nucleotide sequence ID" value="NZ_CAJZAT010000160.1"/>
</dbReference>
<keyword evidence="3" id="KW-1185">Reference proteome</keyword>
<dbReference type="InterPro" id="IPR036653">
    <property type="entry name" value="CinA-like_C"/>
</dbReference>
<dbReference type="Proteomes" id="UP000245712">
    <property type="component" value="Unassembled WGS sequence"/>
</dbReference>
<proteinExistence type="predicted"/>
<protein>
    <submittedName>
        <fullName evidence="2">Nicotinamide mononucleotide (NMN) deamidase PncC</fullName>
    </submittedName>
</protein>
<dbReference type="Pfam" id="PF02464">
    <property type="entry name" value="CinA"/>
    <property type="match status" value="1"/>
</dbReference>
<reference evidence="2 3" key="1">
    <citation type="submission" date="2018-05" db="EMBL/GenBank/DDBJ databases">
        <title>Genomic Encyclopedia of Type Strains, Phase IV (KMG-V): Genome sequencing to study the core and pangenomes of soil and plant-associated prokaryotes.</title>
        <authorList>
            <person name="Whitman W."/>
        </authorList>
    </citation>
    <scope>NUCLEOTIDE SEQUENCE [LARGE SCALE GENOMIC DNA]</scope>
    <source>
        <strain evidence="2 3">SCZa-39</strain>
    </source>
</reference>
<feature type="domain" description="CinA C-terminal" evidence="1">
    <location>
        <begin position="3"/>
        <end position="161"/>
    </location>
</feature>
<sequence>MNISKQIVGYLKTRALVLVSVETCTAGAIGAMLADQRGAAGCLDLGYVAHAATAIAALPGVRAPTIERDGLVSEAVAREAAEGALIKGGGRRGSASVALASIGLLAHAEDEEDDAVSTVTHCFAWACIDNGRVLCVSETVGFSGRRHEIRRSIARRALLGLPRFVDRVLAR</sequence>
<dbReference type="InterPro" id="IPR008136">
    <property type="entry name" value="CinA_C"/>
</dbReference>
<dbReference type="Gene3D" id="3.90.950.20">
    <property type="entry name" value="CinA-like"/>
    <property type="match status" value="1"/>
</dbReference>
<comment type="caution">
    <text evidence="2">The sequence shown here is derived from an EMBL/GenBank/DDBJ whole genome shotgun (WGS) entry which is preliminary data.</text>
</comment>
<evidence type="ECO:0000313" key="3">
    <source>
        <dbReference type="Proteomes" id="UP000245712"/>
    </source>
</evidence>
<evidence type="ECO:0000313" key="2">
    <source>
        <dbReference type="EMBL" id="PVX97320.1"/>
    </source>
</evidence>
<evidence type="ECO:0000259" key="1">
    <source>
        <dbReference type="Pfam" id="PF02464"/>
    </source>
</evidence>
<gene>
    <name evidence="2" type="ORF">C7402_10128</name>
</gene>
<organism evidence="2 3">
    <name type="scientific">Paraburkholderia unamae</name>
    <dbReference type="NCBI Taxonomy" id="219649"/>
    <lineage>
        <taxon>Bacteria</taxon>
        <taxon>Pseudomonadati</taxon>
        <taxon>Pseudomonadota</taxon>
        <taxon>Betaproteobacteria</taxon>
        <taxon>Burkholderiales</taxon>
        <taxon>Burkholderiaceae</taxon>
        <taxon>Paraburkholderia</taxon>
    </lineage>
</organism>
<dbReference type="SUPFAM" id="SSF142433">
    <property type="entry name" value="CinA-like"/>
    <property type="match status" value="1"/>
</dbReference>
<accession>A0ABX5KUH1</accession>
<dbReference type="EMBL" id="QEOB01000001">
    <property type="protein sequence ID" value="PVX97320.1"/>
    <property type="molecule type" value="Genomic_DNA"/>
</dbReference>